<dbReference type="Pfam" id="PF05544">
    <property type="entry name" value="Pro_racemase"/>
    <property type="match status" value="1"/>
</dbReference>
<evidence type="ECO:0000313" key="4">
    <source>
        <dbReference type="EMBL" id="VUC32032.1"/>
    </source>
</evidence>
<comment type="catalytic activity">
    <reaction evidence="1">
        <text>trans-3-hydroxy-L-proline = 1-pyrroline-2-carboxylate + H2O</text>
        <dbReference type="Rhea" id="RHEA:10320"/>
        <dbReference type="ChEBI" id="CHEBI:15377"/>
        <dbReference type="ChEBI" id="CHEBI:39785"/>
        <dbReference type="ChEBI" id="CHEBI:57938"/>
        <dbReference type="EC" id="4.2.1.77"/>
    </reaction>
</comment>
<dbReference type="PANTHER" id="PTHR33442">
    <property type="entry name" value="TRANS-3-HYDROXY-L-PROLINE DEHYDRATASE"/>
    <property type="match status" value="1"/>
</dbReference>
<name>A0ABY6UL72_BIOOC</name>
<reference evidence="4 5" key="1">
    <citation type="submission" date="2019-06" db="EMBL/GenBank/DDBJ databases">
        <authorList>
            <person name="Broberg M."/>
        </authorList>
    </citation>
    <scope>NUCLEOTIDE SEQUENCE [LARGE SCALE GENOMIC DNA]</scope>
</reference>
<evidence type="ECO:0000256" key="3">
    <source>
        <dbReference type="ARBA" id="ARBA00013105"/>
    </source>
</evidence>
<dbReference type="EMBL" id="CABFNS010000839">
    <property type="protein sequence ID" value="VUC32032.1"/>
    <property type="molecule type" value="Genomic_DNA"/>
</dbReference>
<dbReference type="Gene3D" id="3.10.310.10">
    <property type="entry name" value="Diaminopimelate Epimerase, Chain A, domain 1"/>
    <property type="match status" value="2"/>
</dbReference>
<dbReference type="InterPro" id="IPR008794">
    <property type="entry name" value="Pro_racemase_fam"/>
</dbReference>
<accession>A0ABY6UL72</accession>
<keyword evidence="5" id="KW-1185">Reference proteome</keyword>
<organism evidence="4 5">
    <name type="scientific">Bionectria ochroleuca</name>
    <name type="common">Gliocladium roseum</name>
    <dbReference type="NCBI Taxonomy" id="29856"/>
    <lineage>
        <taxon>Eukaryota</taxon>
        <taxon>Fungi</taxon>
        <taxon>Dikarya</taxon>
        <taxon>Ascomycota</taxon>
        <taxon>Pezizomycotina</taxon>
        <taxon>Sordariomycetes</taxon>
        <taxon>Hypocreomycetidae</taxon>
        <taxon>Hypocreales</taxon>
        <taxon>Bionectriaceae</taxon>
        <taxon>Clonostachys</taxon>
    </lineage>
</organism>
<dbReference type="PANTHER" id="PTHR33442:SF1">
    <property type="entry name" value="TRANS-3-HYDROXY-L-PROLINE DEHYDRATASE"/>
    <property type="match status" value="1"/>
</dbReference>
<dbReference type="SUPFAM" id="SSF54506">
    <property type="entry name" value="Diaminopimelate epimerase-like"/>
    <property type="match status" value="1"/>
</dbReference>
<protein>
    <recommendedName>
        <fullName evidence="3">trans-L-3-hydroxyproline dehydratase</fullName>
        <ecNumber evidence="3">4.2.1.77</ecNumber>
    </recommendedName>
</protein>
<comment type="similarity">
    <text evidence="2">Belongs to the proline racemase family.</text>
</comment>
<proteinExistence type="inferred from homology"/>
<evidence type="ECO:0000256" key="1">
    <source>
        <dbReference type="ARBA" id="ARBA00001148"/>
    </source>
</evidence>
<comment type="caution">
    <text evidence="4">The sequence shown here is derived from an EMBL/GenBank/DDBJ whole genome shotgun (WGS) entry which is preliminary data.</text>
</comment>
<gene>
    <name evidence="4" type="ORF">CLO192961_LOCUS319602</name>
</gene>
<sequence>MDVMDEVSRLNKSAITCVETHTVGMPCRIIIKGYPSVCGSLASQRDQASEKYDYIRKRVILEPRGHSDMFGAILRPDTEFTESGEAHMGLLYIHSRGYSKMCGHATLAVSRFLVDAHDPDVFPKRHLVKFDPVKQESKLVLHTLGGLVEATVPTTPDGRRSDPSRPVSFVALPAYAMATDLEVSIPPECRWPELGSRASVSVSIAYCSAFSCQTQLGDLGFPADALHGSVGFEKLRHAVAQLKMALGGSEYQRFLKCPTTGAVGSIFGVMIGVKGLGNQAEGSKGVETGLYIFADGVIDRSPTGSVAAARNAIAFAKGDLDIGESWTYHCLVSNAYGKKQGFDAKVLRSEGRKELTRGGFAAGPVVVEVQGNAYYTGYHTFVVEEDDPLGDGGFSLELLSSR</sequence>
<dbReference type="EC" id="4.2.1.77" evidence="3"/>
<dbReference type="Proteomes" id="UP000766486">
    <property type="component" value="Unassembled WGS sequence"/>
</dbReference>
<evidence type="ECO:0000313" key="5">
    <source>
        <dbReference type="Proteomes" id="UP000766486"/>
    </source>
</evidence>
<evidence type="ECO:0000256" key="2">
    <source>
        <dbReference type="ARBA" id="ARBA00007529"/>
    </source>
</evidence>